<evidence type="ECO:0000313" key="3">
    <source>
        <dbReference type="EMBL" id="TPG29984.1"/>
    </source>
</evidence>
<dbReference type="Proteomes" id="UP000319212">
    <property type="component" value="Unassembled WGS sequence"/>
</dbReference>
<evidence type="ECO:0000313" key="4">
    <source>
        <dbReference type="Proteomes" id="UP000319212"/>
    </source>
</evidence>
<gene>
    <name evidence="3" type="ORF">EAH82_00285</name>
</gene>
<feature type="signal peptide" evidence="2">
    <location>
        <begin position="1"/>
        <end position="22"/>
    </location>
</feature>
<proteinExistence type="predicted"/>
<sequence>MRVFALMLLAFGLLFVALSAQAQVATARGKASVPYEGSVFGSKASPEVKERAMREAQVKAVEFYYAEAGEAESANFDAIRERVGANLDKFILDATVLDEQDQTDKRVYTVTVRTSINVAKLRNAVKAGSATAATAKGDKSKLTFLFVSRQVDSEKTFDDRVYQRVDRGVKVDAQGSDKRRGSEGESIRGGQIGTNASRSRDASFEAKRTDTIETGGSTTRKASESTWRIFPSANLNSVFTGIFASAGFKVLEAGFVEPYTNGLMKIKNVENDYKTGNDLDPATLRDVVRGLQAAQVPYLAFGTLDVGLADVDPASGLQRVAVTVTGKILDLTSGIPENISTVGPVQYAGLGPTEAEARGNALKKAADSAARELVSQVTNLGLR</sequence>
<keyword evidence="2" id="KW-0732">Signal</keyword>
<name>A0A502DY00_9BURK</name>
<dbReference type="OrthoDB" id="5444556at2"/>
<evidence type="ECO:0000256" key="1">
    <source>
        <dbReference type="SAM" id="MobiDB-lite"/>
    </source>
</evidence>
<feature type="compositionally biased region" description="Basic and acidic residues" evidence="1">
    <location>
        <begin position="172"/>
        <end position="186"/>
    </location>
</feature>
<organism evidence="3 4">
    <name type="scientific">Variovorax guangxiensis</name>
    <dbReference type="NCBI Taxonomy" id="1775474"/>
    <lineage>
        <taxon>Bacteria</taxon>
        <taxon>Pseudomonadati</taxon>
        <taxon>Pseudomonadota</taxon>
        <taxon>Betaproteobacteria</taxon>
        <taxon>Burkholderiales</taxon>
        <taxon>Comamonadaceae</taxon>
        <taxon>Variovorax</taxon>
    </lineage>
</organism>
<protein>
    <recommendedName>
        <fullName evidence="5">Flagellar assembly protein T N-terminal domain-containing protein</fullName>
    </recommendedName>
</protein>
<feature type="compositionally biased region" description="Basic and acidic residues" evidence="1">
    <location>
        <begin position="198"/>
        <end position="211"/>
    </location>
</feature>
<feature type="chain" id="PRO_5021392232" description="Flagellar assembly protein T N-terminal domain-containing protein" evidence="2">
    <location>
        <begin position="23"/>
        <end position="383"/>
    </location>
</feature>
<dbReference type="AlphaFoldDB" id="A0A502DY00"/>
<accession>A0A502DY00</accession>
<evidence type="ECO:0008006" key="5">
    <source>
        <dbReference type="Google" id="ProtNLM"/>
    </source>
</evidence>
<feature type="region of interest" description="Disordered" evidence="1">
    <location>
        <begin position="172"/>
        <end position="218"/>
    </location>
</feature>
<comment type="caution">
    <text evidence="3">The sequence shown here is derived from an EMBL/GenBank/DDBJ whole genome shotgun (WGS) entry which is preliminary data.</text>
</comment>
<evidence type="ECO:0000256" key="2">
    <source>
        <dbReference type="SAM" id="SignalP"/>
    </source>
</evidence>
<dbReference type="EMBL" id="RCZI01000001">
    <property type="protein sequence ID" value="TPG29984.1"/>
    <property type="molecule type" value="Genomic_DNA"/>
</dbReference>
<reference evidence="3 4" key="1">
    <citation type="journal article" date="2019" name="Environ. Microbiol.">
        <title>Species interactions and distinct microbial communities in high Arctic permafrost affected cryosols are associated with the CH4 and CO2 gas fluxes.</title>
        <authorList>
            <person name="Altshuler I."/>
            <person name="Hamel J."/>
            <person name="Turney S."/>
            <person name="Magnuson E."/>
            <person name="Levesque R."/>
            <person name="Greer C."/>
            <person name="Whyte L.G."/>
        </authorList>
    </citation>
    <scope>NUCLEOTIDE SEQUENCE [LARGE SCALE GENOMIC DNA]</scope>
    <source>
        <strain evidence="3 4">S06.C</strain>
    </source>
</reference>